<evidence type="ECO:0000313" key="4">
    <source>
        <dbReference type="Proteomes" id="UP001154240"/>
    </source>
</evidence>
<proteinExistence type="predicted"/>
<dbReference type="Gene3D" id="3.40.30.10">
    <property type="entry name" value="Glutaredoxin"/>
    <property type="match status" value="1"/>
</dbReference>
<dbReference type="Proteomes" id="UP001154240">
    <property type="component" value="Unassembled WGS sequence"/>
</dbReference>
<dbReference type="EMBL" id="JAPHEH010000001">
    <property type="protein sequence ID" value="MDG4476718.1"/>
    <property type="molecule type" value="Genomic_DNA"/>
</dbReference>
<accession>A0A9X4MI11</accession>
<sequence>MVQKILPIFLLCTLLFVLTGCSGTDSAAKKLKIGDQAPDFAGTDLDGQPLSLADYQGQPVILRFWSTDCKFCRADTPIFNQYFEKYKQAGLRVVYINRNSDEATVHQFVDDLEIGFPVLLDKDGAISSRYNIKVEPQTIVISPDHKIVAAILGGVSEPELKNLLGGYFSKKTEKQ</sequence>
<keyword evidence="4" id="KW-1185">Reference proteome</keyword>
<dbReference type="InterPro" id="IPR050553">
    <property type="entry name" value="Thioredoxin_ResA/DsbE_sf"/>
</dbReference>
<feature type="signal peptide" evidence="1">
    <location>
        <begin position="1"/>
        <end position="27"/>
    </location>
</feature>
<reference evidence="3" key="2">
    <citation type="submission" date="2022-10" db="EMBL/GenBank/DDBJ databases">
        <authorList>
            <person name="Aronson H.S."/>
        </authorList>
    </citation>
    <scope>NUCLEOTIDE SEQUENCE</scope>
    <source>
        <strain evidence="3">RS19-109</strain>
    </source>
</reference>
<gene>
    <name evidence="3" type="ORF">OLX77_11195</name>
</gene>
<dbReference type="PROSITE" id="PS51257">
    <property type="entry name" value="PROKAR_LIPOPROTEIN"/>
    <property type="match status" value="1"/>
</dbReference>
<evidence type="ECO:0000313" key="3">
    <source>
        <dbReference type="EMBL" id="MDG4476718.1"/>
    </source>
</evidence>
<dbReference type="SUPFAM" id="SSF52833">
    <property type="entry name" value="Thioredoxin-like"/>
    <property type="match status" value="1"/>
</dbReference>
<dbReference type="InterPro" id="IPR000866">
    <property type="entry name" value="AhpC/TSA"/>
</dbReference>
<dbReference type="CDD" id="cd02966">
    <property type="entry name" value="TlpA_like_family"/>
    <property type="match status" value="1"/>
</dbReference>
<keyword evidence="1" id="KW-0732">Signal</keyword>
<dbReference type="PROSITE" id="PS51352">
    <property type="entry name" value="THIOREDOXIN_2"/>
    <property type="match status" value="1"/>
</dbReference>
<dbReference type="InterPro" id="IPR013766">
    <property type="entry name" value="Thioredoxin_domain"/>
</dbReference>
<dbReference type="PANTHER" id="PTHR42852:SF17">
    <property type="entry name" value="THIOREDOXIN-LIKE PROTEIN HI_1115"/>
    <property type="match status" value="1"/>
</dbReference>
<evidence type="ECO:0000256" key="1">
    <source>
        <dbReference type="SAM" id="SignalP"/>
    </source>
</evidence>
<dbReference type="Pfam" id="PF00578">
    <property type="entry name" value="AhpC-TSA"/>
    <property type="match status" value="1"/>
</dbReference>
<feature type="domain" description="Thioredoxin" evidence="2">
    <location>
        <begin position="31"/>
        <end position="169"/>
    </location>
</feature>
<comment type="caution">
    <text evidence="3">The sequence shown here is derived from an EMBL/GenBank/DDBJ whole genome shotgun (WGS) entry which is preliminary data.</text>
</comment>
<reference evidence="3" key="1">
    <citation type="journal article" date="2022" name="bioRxiv">
        <title>Thiovibrio frasassiensisgen. nov., sp. nov., an autotrophic, elemental sulfur disproportionating bacterium isolated from sulfidic karst sediment, and proposal of Thiovibrionaceae fam. nov.</title>
        <authorList>
            <person name="Aronson H."/>
            <person name="Thomas C."/>
            <person name="Bhattacharyya M."/>
            <person name="Eckstein S."/>
            <person name="Jensen S."/>
            <person name="Barco R."/>
            <person name="Macalady J."/>
            <person name="Amend J."/>
        </authorList>
    </citation>
    <scope>NUCLEOTIDE SEQUENCE</scope>
    <source>
        <strain evidence="3">RS19-109</strain>
    </source>
</reference>
<evidence type="ECO:0000259" key="2">
    <source>
        <dbReference type="PROSITE" id="PS51352"/>
    </source>
</evidence>
<dbReference type="InterPro" id="IPR036249">
    <property type="entry name" value="Thioredoxin-like_sf"/>
</dbReference>
<feature type="chain" id="PRO_5040820417" evidence="1">
    <location>
        <begin position="28"/>
        <end position="175"/>
    </location>
</feature>
<dbReference type="GO" id="GO:0016209">
    <property type="term" value="F:antioxidant activity"/>
    <property type="evidence" value="ECO:0007669"/>
    <property type="project" value="InterPro"/>
</dbReference>
<dbReference type="GO" id="GO:0016491">
    <property type="term" value="F:oxidoreductase activity"/>
    <property type="evidence" value="ECO:0007669"/>
    <property type="project" value="InterPro"/>
</dbReference>
<dbReference type="RefSeq" id="WP_307633683.1">
    <property type="nucleotide sequence ID" value="NZ_JAPHEH010000001.1"/>
</dbReference>
<name>A0A9X4MI11_9BACT</name>
<dbReference type="PANTHER" id="PTHR42852">
    <property type="entry name" value="THIOL:DISULFIDE INTERCHANGE PROTEIN DSBE"/>
    <property type="match status" value="1"/>
</dbReference>
<dbReference type="AlphaFoldDB" id="A0A9X4MI11"/>
<protein>
    <submittedName>
        <fullName evidence="3">Redoxin domain-containing protein</fullName>
    </submittedName>
</protein>
<organism evidence="3 4">
    <name type="scientific">Thiovibrio frasassiensis</name>
    <dbReference type="NCBI Taxonomy" id="2984131"/>
    <lineage>
        <taxon>Bacteria</taxon>
        <taxon>Pseudomonadati</taxon>
        <taxon>Thermodesulfobacteriota</taxon>
        <taxon>Desulfobulbia</taxon>
        <taxon>Desulfobulbales</taxon>
        <taxon>Thiovibrionaceae</taxon>
        <taxon>Thiovibrio</taxon>
    </lineage>
</organism>